<dbReference type="RefSeq" id="XP_031577441.1">
    <property type="nucleotide sequence ID" value="XM_031724609.1"/>
</dbReference>
<feature type="non-terminal residue" evidence="2">
    <location>
        <position position="98"/>
    </location>
</feature>
<reference evidence="3" key="1">
    <citation type="journal article" date="2015" name="PLoS Genet.">
        <title>The dynamic genome and transcriptome of the human fungal pathogen Blastomyces and close relative Emmonsia.</title>
        <authorList>
            <person name="Munoz J.F."/>
            <person name="Gauthier G.M."/>
            <person name="Desjardins C.A."/>
            <person name="Gallo J.E."/>
            <person name="Holder J."/>
            <person name="Sullivan T.D."/>
            <person name="Marty A.J."/>
            <person name="Carmen J.C."/>
            <person name="Chen Z."/>
            <person name="Ding L."/>
            <person name="Gujja S."/>
            <person name="Magrini V."/>
            <person name="Misas E."/>
            <person name="Mitreva M."/>
            <person name="Priest M."/>
            <person name="Saif S."/>
            <person name="Whiston E.A."/>
            <person name="Young S."/>
            <person name="Zeng Q."/>
            <person name="Goldman W.E."/>
            <person name="Mardis E.R."/>
            <person name="Taylor J.W."/>
            <person name="McEwen J.G."/>
            <person name="Clay O.K."/>
            <person name="Klein B.S."/>
            <person name="Cuomo C.A."/>
        </authorList>
    </citation>
    <scope>NUCLEOTIDE SEQUENCE [LARGE SCALE GENOMIC DNA]</scope>
    <source>
        <strain evidence="3">SLH14081</strain>
    </source>
</reference>
<dbReference type="VEuPathDB" id="FungiDB:BDBG_16719"/>
<dbReference type="KEGG" id="bgh:BDBG_16719"/>
<feature type="non-terminal residue" evidence="2">
    <location>
        <position position="1"/>
    </location>
</feature>
<accession>A0A179UGE9</accession>
<organism evidence="2 3">
    <name type="scientific">Blastomyces gilchristii (strain SLH14081)</name>
    <name type="common">Blastomyces dermatitidis</name>
    <dbReference type="NCBI Taxonomy" id="559298"/>
    <lineage>
        <taxon>Eukaryota</taxon>
        <taxon>Fungi</taxon>
        <taxon>Dikarya</taxon>
        <taxon>Ascomycota</taxon>
        <taxon>Pezizomycotina</taxon>
        <taxon>Eurotiomycetes</taxon>
        <taxon>Eurotiomycetidae</taxon>
        <taxon>Onygenales</taxon>
        <taxon>Ajellomycetaceae</taxon>
        <taxon>Blastomyces</taxon>
    </lineage>
</organism>
<keyword evidence="1" id="KW-0812">Transmembrane</keyword>
<protein>
    <submittedName>
        <fullName evidence="2">Uncharacterized protein</fullName>
    </submittedName>
</protein>
<evidence type="ECO:0000256" key="1">
    <source>
        <dbReference type="SAM" id="Phobius"/>
    </source>
</evidence>
<keyword evidence="1" id="KW-0472">Membrane</keyword>
<dbReference type="GeneID" id="42528744"/>
<dbReference type="AlphaFoldDB" id="A0A179UGE9"/>
<proteinExistence type="predicted"/>
<evidence type="ECO:0000313" key="2">
    <source>
        <dbReference type="EMBL" id="OAT06833.1"/>
    </source>
</evidence>
<sequence length="98" mass="11366">NLRESLILKIVTLRSSIHSFSFMTHLSPAQNAAKLSLQNLIISLSSLCEKASVQSLISTITYLHYTKQLKKERILYIYLFSHFYSFCYICNNNFYFSG</sequence>
<gene>
    <name evidence="2" type="ORF">BDBG_16719</name>
</gene>
<keyword evidence="3" id="KW-1185">Reference proteome</keyword>
<dbReference type="OrthoDB" id="4190386at2759"/>
<keyword evidence="1" id="KW-1133">Transmembrane helix</keyword>
<dbReference type="EMBL" id="GG657451">
    <property type="protein sequence ID" value="OAT06833.1"/>
    <property type="molecule type" value="Genomic_DNA"/>
</dbReference>
<dbReference type="Proteomes" id="UP000002038">
    <property type="component" value="Unassembled WGS sequence"/>
</dbReference>
<feature type="transmembrane region" description="Helical" evidence="1">
    <location>
        <begin position="75"/>
        <end position="96"/>
    </location>
</feature>
<name>A0A179UGE9_BLAGS</name>
<evidence type="ECO:0000313" key="3">
    <source>
        <dbReference type="Proteomes" id="UP000002038"/>
    </source>
</evidence>